<dbReference type="AlphaFoldDB" id="A0AAN9HEF0"/>
<protein>
    <recommendedName>
        <fullName evidence="1">SET domain-containing protein</fullName>
    </recommendedName>
</protein>
<dbReference type="EMBL" id="JAYKXH010000004">
    <property type="protein sequence ID" value="KAK7172401.1"/>
    <property type="molecule type" value="Genomic_DNA"/>
</dbReference>
<evidence type="ECO:0000259" key="1">
    <source>
        <dbReference type="PROSITE" id="PS50280"/>
    </source>
</evidence>
<dbReference type="PANTHER" id="PTHR46167:SF1">
    <property type="entry name" value="N-LYSINE METHYLTRANSFERASE KMT5A"/>
    <property type="match status" value="1"/>
</dbReference>
<dbReference type="GO" id="GO:0005700">
    <property type="term" value="C:polytene chromosome"/>
    <property type="evidence" value="ECO:0007669"/>
    <property type="project" value="TreeGrafter"/>
</dbReference>
<dbReference type="SUPFAM" id="SSF82199">
    <property type="entry name" value="SET domain"/>
    <property type="match status" value="1"/>
</dbReference>
<dbReference type="Proteomes" id="UP001364617">
    <property type="component" value="Unassembled WGS sequence"/>
</dbReference>
<dbReference type="InterPro" id="IPR046341">
    <property type="entry name" value="SET_dom_sf"/>
</dbReference>
<keyword evidence="3" id="KW-1185">Reference proteome</keyword>
<reference evidence="2 3" key="1">
    <citation type="submission" date="2024-02" db="EMBL/GenBank/DDBJ databases">
        <title>Chromosome-level genome assembly of the Eurasian Minnow (Phoxinus phoxinus).</title>
        <authorList>
            <person name="Oriowo T.O."/>
            <person name="Martin S."/>
            <person name="Stange M."/>
            <person name="Chrysostomakis Y."/>
            <person name="Brown T."/>
            <person name="Winkler S."/>
            <person name="Kukowka S."/>
            <person name="Myers E.W."/>
            <person name="Bohne A."/>
        </authorList>
    </citation>
    <scope>NUCLEOTIDE SEQUENCE [LARGE SCALE GENOMIC DNA]</scope>
    <source>
        <strain evidence="2">ZFMK-TIS-60720</strain>
        <tissue evidence="2">Whole Organism</tissue>
    </source>
</reference>
<sequence length="107" mass="12191">MVQGQHDEAGYLFFFKAGQTDLCLDAQSFSCECHPATDTVGRRINHSTKAPNLKPFHCRLRVNGEDKDVILFRALQDISVGAKLRFDYGVKRKSFRGEGLELEWLDE</sequence>
<comment type="caution">
    <text evidence="2">The sequence shown here is derived from an EMBL/GenBank/DDBJ whole genome shotgun (WGS) entry which is preliminary data.</text>
</comment>
<proteinExistence type="predicted"/>
<evidence type="ECO:0000313" key="2">
    <source>
        <dbReference type="EMBL" id="KAK7172401.1"/>
    </source>
</evidence>
<gene>
    <name evidence="2" type="ORF">R3I93_004660</name>
</gene>
<dbReference type="Pfam" id="PF00856">
    <property type="entry name" value="SET"/>
    <property type="match status" value="1"/>
</dbReference>
<dbReference type="GO" id="GO:0043516">
    <property type="term" value="P:regulation of DNA damage response, signal transduction by p53 class mediator"/>
    <property type="evidence" value="ECO:0007669"/>
    <property type="project" value="TreeGrafter"/>
</dbReference>
<feature type="domain" description="SET" evidence="1">
    <location>
        <begin position="1"/>
        <end position="89"/>
    </location>
</feature>
<dbReference type="GO" id="GO:0042799">
    <property type="term" value="F:histone H4K20 methyltransferase activity"/>
    <property type="evidence" value="ECO:0007669"/>
    <property type="project" value="TreeGrafter"/>
</dbReference>
<evidence type="ECO:0000313" key="3">
    <source>
        <dbReference type="Proteomes" id="UP001364617"/>
    </source>
</evidence>
<organism evidence="2 3">
    <name type="scientific">Phoxinus phoxinus</name>
    <name type="common">Eurasian minnow</name>
    <dbReference type="NCBI Taxonomy" id="58324"/>
    <lineage>
        <taxon>Eukaryota</taxon>
        <taxon>Metazoa</taxon>
        <taxon>Chordata</taxon>
        <taxon>Craniata</taxon>
        <taxon>Vertebrata</taxon>
        <taxon>Euteleostomi</taxon>
        <taxon>Actinopterygii</taxon>
        <taxon>Neopterygii</taxon>
        <taxon>Teleostei</taxon>
        <taxon>Ostariophysi</taxon>
        <taxon>Cypriniformes</taxon>
        <taxon>Leuciscidae</taxon>
        <taxon>Phoxininae</taxon>
        <taxon>Phoxinus</taxon>
    </lineage>
</organism>
<dbReference type="PANTHER" id="PTHR46167">
    <property type="entry name" value="N-LYSINE METHYLTRANSFERASE KMT5A"/>
    <property type="match status" value="1"/>
</dbReference>
<dbReference type="Gene3D" id="2.170.270.10">
    <property type="entry name" value="SET domain"/>
    <property type="match status" value="1"/>
</dbReference>
<dbReference type="InterPro" id="IPR001214">
    <property type="entry name" value="SET_dom"/>
</dbReference>
<accession>A0AAN9HEF0</accession>
<dbReference type="InterPro" id="IPR051760">
    <property type="entry name" value="KMT5A"/>
</dbReference>
<dbReference type="GO" id="GO:0006357">
    <property type="term" value="P:regulation of transcription by RNA polymerase II"/>
    <property type="evidence" value="ECO:0007669"/>
    <property type="project" value="TreeGrafter"/>
</dbReference>
<name>A0AAN9HEF0_9TELE</name>
<dbReference type="PROSITE" id="PS50280">
    <property type="entry name" value="SET"/>
    <property type="match status" value="1"/>
</dbReference>
<dbReference type="GO" id="GO:0005634">
    <property type="term" value="C:nucleus"/>
    <property type="evidence" value="ECO:0007669"/>
    <property type="project" value="TreeGrafter"/>
</dbReference>